<evidence type="ECO:0000313" key="3">
    <source>
        <dbReference type="Proteomes" id="UP000325008"/>
    </source>
</evidence>
<sequence>MLPIRTSTMSGLSSRNTGRVGAEQHATASAKHVWAASRPTASDMLADGLSAPLIPFEELPLIKSERSTLSSCCIRWRFTATFFNRDQNLARGSLAIQVKRWLEHHGISDPCIGLSVNFPILRGRGRFVDVHVAASSMEVLAQAPLVFRGARLERHLVGLALSPSIMVVEVTGSNIADTGVAQQLADVLAPFAQVHNIWLETRSHSQDTSIRQSKMIALVETALSERGYCDWDNITAIPGYAVLNGRECRLDYVGRLDWCTFCRSQASSFHTSETCLKVPDKMWQTLHRGRE</sequence>
<comment type="caution">
    <text evidence="2">The sequence shown here is derived from an EMBL/GenBank/DDBJ whole genome shotgun (WGS) entry which is preliminary data.</text>
</comment>
<dbReference type="EMBL" id="OOIQ01000003">
    <property type="protein sequence ID" value="SPO43940.1"/>
    <property type="molecule type" value="Genomic_DNA"/>
</dbReference>
<name>A0A5C3FID2_PSEA2</name>
<proteinExistence type="predicted"/>
<organism evidence="2 3">
    <name type="scientific">Pseudozyma antarctica</name>
    <name type="common">Yeast</name>
    <name type="synonym">Candida antarctica</name>
    <dbReference type="NCBI Taxonomy" id="84753"/>
    <lineage>
        <taxon>Eukaryota</taxon>
        <taxon>Fungi</taxon>
        <taxon>Dikarya</taxon>
        <taxon>Basidiomycota</taxon>
        <taxon>Ustilaginomycotina</taxon>
        <taxon>Ustilaginomycetes</taxon>
        <taxon>Ustilaginales</taxon>
        <taxon>Ustilaginaceae</taxon>
        <taxon>Moesziomyces</taxon>
    </lineage>
</organism>
<evidence type="ECO:0000256" key="1">
    <source>
        <dbReference type="SAM" id="MobiDB-lite"/>
    </source>
</evidence>
<gene>
    <name evidence="2" type="ORF">PSANT_01625</name>
</gene>
<dbReference type="Proteomes" id="UP000325008">
    <property type="component" value="Unassembled WGS sequence"/>
</dbReference>
<accession>A0A5C3FID2</accession>
<protein>
    <submittedName>
        <fullName evidence="2">Uncharacterized protein</fullName>
    </submittedName>
</protein>
<evidence type="ECO:0000313" key="2">
    <source>
        <dbReference type="EMBL" id="SPO43940.1"/>
    </source>
</evidence>
<feature type="region of interest" description="Disordered" evidence="1">
    <location>
        <begin position="1"/>
        <end position="22"/>
    </location>
</feature>
<feature type="compositionally biased region" description="Polar residues" evidence="1">
    <location>
        <begin position="1"/>
        <end position="17"/>
    </location>
</feature>
<reference evidence="2" key="1">
    <citation type="submission" date="2018-03" db="EMBL/GenBank/DDBJ databases">
        <authorList>
            <person name="Guldener U."/>
        </authorList>
    </citation>
    <scope>NUCLEOTIDE SEQUENCE [LARGE SCALE GENOMIC DNA]</scope>
    <source>
        <strain evidence="2">ATCC34888</strain>
    </source>
</reference>
<keyword evidence="3" id="KW-1185">Reference proteome</keyword>
<dbReference type="OrthoDB" id="10557848at2759"/>
<dbReference type="AlphaFoldDB" id="A0A5C3FID2"/>
<dbReference type="RefSeq" id="XP_014658007.1">
    <property type="nucleotide sequence ID" value="XM_014802521.1"/>
</dbReference>